<sequence>MALSLNLAPPYLSRLSLPSSNCPSNNFSTHSPTYNNSLFLLFLSKYTSHVSRFRNFKAHASFAEKGGSNMLSDELLSRISSAKEADEALVMIAEKVESNEGVVSSEDCCLIIKGAFESNNAELALSVYSAMRMSFFDQGLSENGSFVRRWKWARPDVRIYAGLVRGLASSLQVSDAIRIIYDVCHSGVSLREEVSFGKVVRCPSCMIAVAVAQPQHGTQIASCSKCRYQYELVSGNIVTIESEEIRISSCRTQHGYSGMGKRTEALERNEAEHSCSSSLYCGICFLGELEFPVHAGFPNVQTPRGTARTHRFATKTVELPAQEGERVTISVAAPSNIYREVGPFRFSSKAPGFKAGEAMCLTNHINGRETQLLRAPVKNENLSLRNPSFLFPVIALLTTGDFASGIIDPSLPQFISIAAIASVALGTTINSVILPQLNRLPQRMVEVVAIKQQLLSQYDLLQIRINDLREAAEKEVWMLARMCQLENKILAVGEPSYRARRSRLVKVRESLENSLMGRIELIDSYARISSMIEIELEMDSDVLAAESESIAEQIEQIMELENLEERWRIQAEANDEVERLLSSQPMPTEPV</sequence>
<evidence type="ECO:0000256" key="1">
    <source>
        <dbReference type="SAM" id="Coils"/>
    </source>
</evidence>
<name>A0A835HN77_9MAGN</name>
<keyword evidence="1" id="KW-0175">Coiled coil</keyword>
<evidence type="ECO:0008006" key="4">
    <source>
        <dbReference type="Google" id="ProtNLM"/>
    </source>
</evidence>
<keyword evidence="3" id="KW-1185">Reference proteome</keyword>
<dbReference type="OrthoDB" id="2017681at2759"/>
<evidence type="ECO:0000313" key="3">
    <source>
        <dbReference type="Proteomes" id="UP000631114"/>
    </source>
</evidence>
<comment type="caution">
    <text evidence="2">The sequence shown here is derived from an EMBL/GenBank/DDBJ whole genome shotgun (WGS) entry which is preliminary data.</text>
</comment>
<protein>
    <recommendedName>
        <fullName evidence="4">Pentatricopeptide repeat-containing protein</fullName>
    </recommendedName>
</protein>
<reference evidence="2 3" key="1">
    <citation type="submission" date="2020-10" db="EMBL/GenBank/DDBJ databases">
        <title>The Coptis chinensis genome and diversification of protoberbering-type alkaloids.</title>
        <authorList>
            <person name="Wang B."/>
            <person name="Shu S."/>
            <person name="Song C."/>
            <person name="Liu Y."/>
        </authorList>
    </citation>
    <scope>NUCLEOTIDE SEQUENCE [LARGE SCALE GENOMIC DNA]</scope>
    <source>
        <strain evidence="2">HL-2020</strain>
        <tissue evidence="2">Leaf</tissue>
    </source>
</reference>
<dbReference type="InterPro" id="IPR011990">
    <property type="entry name" value="TPR-like_helical_dom_sf"/>
</dbReference>
<dbReference type="Gene3D" id="1.25.40.10">
    <property type="entry name" value="Tetratricopeptide repeat domain"/>
    <property type="match status" value="1"/>
</dbReference>
<dbReference type="Proteomes" id="UP000631114">
    <property type="component" value="Unassembled WGS sequence"/>
</dbReference>
<accession>A0A835HN77</accession>
<dbReference type="AlphaFoldDB" id="A0A835HN77"/>
<gene>
    <name evidence="2" type="ORF">IFM89_029849</name>
</gene>
<feature type="coiled-coil region" evidence="1">
    <location>
        <begin position="543"/>
        <end position="570"/>
    </location>
</feature>
<dbReference type="PANTHER" id="PTHR37381:SF1">
    <property type="entry name" value="PENTATRICOPEPTIDE REPEAT (PPR) SUPERFAMILY PROTEIN"/>
    <property type="match status" value="1"/>
</dbReference>
<dbReference type="EMBL" id="JADFTS010000006">
    <property type="protein sequence ID" value="KAF9602550.1"/>
    <property type="molecule type" value="Genomic_DNA"/>
</dbReference>
<evidence type="ECO:0000313" key="2">
    <source>
        <dbReference type="EMBL" id="KAF9602550.1"/>
    </source>
</evidence>
<dbReference type="PANTHER" id="PTHR37381">
    <property type="entry name" value="PENTATRICOPEPTIDE REPEAT (PPR) SUPERFAMILY PROTEIN"/>
    <property type="match status" value="1"/>
</dbReference>
<proteinExistence type="predicted"/>
<organism evidence="2 3">
    <name type="scientific">Coptis chinensis</name>
    <dbReference type="NCBI Taxonomy" id="261450"/>
    <lineage>
        <taxon>Eukaryota</taxon>
        <taxon>Viridiplantae</taxon>
        <taxon>Streptophyta</taxon>
        <taxon>Embryophyta</taxon>
        <taxon>Tracheophyta</taxon>
        <taxon>Spermatophyta</taxon>
        <taxon>Magnoliopsida</taxon>
        <taxon>Ranunculales</taxon>
        <taxon>Ranunculaceae</taxon>
        <taxon>Coptidoideae</taxon>
        <taxon>Coptis</taxon>
    </lineage>
</organism>